<dbReference type="EMBL" id="AWTR02000007">
    <property type="protein sequence ID" value="ETZ07732.1"/>
    <property type="molecule type" value="Genomic_DNA"/>
</dbReference>
<comment type="caution">
    <text evidence="1">The sequence shown here is derived from an EMBL/GenBank/DDBJ whole genome shotgun (WGS) entry which is preliminary data.</text>
</comment>
<evidence type="ECO:0000313" key="1">
    <source>
        <dbReference type="EMBL" id="ETZ07732.1"/>
    </source>
</evidence>
<sequence length="42" mass="4904">MLLCKKCGSESYIKYGKDRNAINVNPVVVNFQIQNPEVYLWQ</sequence>
<dbReference type="AlphaFoldDB" id="W6TVB9"/>
<reference evidence="1 2" key="1">
    <citation type="journal article" date="2014" name="FEMS Microbiol. Lett.">
        <title>Draft genome sequences of three Holospora species (Holospora obtusa, Holospora undulata, and Holospora elegans), endonuclear symbiotic bacteria of the ciliate Paramecium caudatum.</title>
        <authorList>
            <person name="Dohra H."/>
            <person name="Tanaka K."/>
            <person name="Suzuki T."/>
            <person name="Fujishima M."/>
            <person name="Suzuki H."/>
        </authorList>
    </citation>
    <scope>NUCLEOTIDE SEQUENCE [LARGE SCALE GENOMIC DNA]</scope>
    <source>
        <strain evidence="1 2">F1</strain>
    </source>
</reference>
<protein>
    <submittedName>
        <fullName evidence="1">Uncharacterized protein</fullName>
    </submittedName>
</protein>
<organism evidence="1 2">
    <name type="scientific">Holospora obtusa F1</name>
    <dbReference type="NCBI Taxonomy" id="1399147"/>
    <lineage>
        <taxon>Bacteria</taxon>
        <taxon>Pseudomonadati</taxon>
        <taxon>Pseudomonadota</taxon>
        <taxon>Alphaproteobacteria</taxon>
        <taxon>Holosporales</taxon>
        <taxon>Holosporaceae</taxon>
        <taxon>Holospora</taxon>
    </lineage>
</organism>
<dbReference type="STRING" id="1399147.P618_200075"/>
<keyword evidence="2" id="KW-1185">Reference proteome</keyword>
<dbReference type="Proteomes" id="UP000019112">
    <property type="component" value="Unassembled WGS sequence"/>
</dbReference>
<name>W6TVB9_HOLOB</name>
<accession>W6TVB9</accession>
<gene>
    <name evidence="1" type="ORF">P618_200075</name>
</gene>
<evidence type="ECO:0000313" key="2">
    <source>
        <dbReference type="Proteomes" id="UP000019112"/>
    </source>
</evidence>
<proteinExistence type="predicted"/>